<feature type="chain" id="PRO_5040340832" description="AA9 family lytic polysaccharide monooxygenase" evidence="6">
    <location>
        <begin position="19"/>
        <end position="249"/>
    </location>
</feature>
<sequence>MKFLAAAVLSLLPALSSAHTIAQRVRINGQDQGQLNGIRAPNSNNPIQNVNDGNFACNSGFRTPVSTKVFDVKGGDKIGVQWGHVIGGAQFANDPDHPIAKSHKGPTIFYMAKVDNAGTVQPNSGLKWFKVYEDGLDGSGQWGVDRMINSGGWQDFTLPTCIAPGNYLLRAEIIALHSASKQAQAQFYIGCAHINVSGSGTKTGDQTVSFPGAYQANHPGILVSIYDKTGQPKGNGSPYQIPGPAVLKC</sequence>
<name>A0A9P9IYB5_9PLEO</name>
<evidence type="ECO:0000313" key="9">
    <source>
        <dbReference type="Proteomes" id="UP000700596"/>
    </source>
</evidence>
<protein>
    <recommendedName>
        <fullName evidence="5">AA9 family lytic polysaccharide monooxygenase</fullName>
        <ecNumber evidence="5">1.14.99.56</ecNumber>
    </recommendedName>
    <alternativeName>
        <fullName evidence="5">Endo-beta-1,4-glucanase</fullName>
    </alternativeName>
    <alternativeName>
        <fullName evidence="5">Glycosyl hydrolase 61 family protein</fullName>
    </alternativeName>
</protein>
<organism evidence="8 9">
    <name type="scientific">Dendryphion nanum</name>
    <dbReference type="NCBI Taxonomy" id="256645"/>
    <lineage>
        <taxon>Eukaryota</taxon>
        <taxon>Fungi</taxon>
        <taxon>Dikarya</taxon>
        <taxon>Ascomycota</taxon>
        <taxon>Pezizomycotina</taxon>
        <taxon>Dothideomycetes</taxon>
        <taxon>Pleosporomycetidae</taxon>
        <taxon>Pleosporales</taxon>
        <taxon>Torulaceae</taxon>
        <taxon>Dendryphion</taxon>
    </lineage>
</organism>
<evidence type="ECO:0000256" key="3">
    <source>
        <dbReference type="ARBA" id="ARBA00022525"/>
    </source>
</evidence>
<keyword evidence="5" id="KW-0136">Cellulose degradation</keyword>
<dbReference type="InterPro" id="IPR005103">
    <property type="entry name" value="AA9_LPMO"/>
</dbReference>
<dbReference type="OrthoDB" id="5558646at2759"/>
<comment type="catalytic activity">
    <reaction evidence="5">
        <text>[(1-&gt;4)-beta-D-glucosyl]n+m + reduced acceptor + O2 = 4-dehydro-beta-D-glucosyl-[(1-&gt;4)-beta-D-glucosyl]n-1 + [(1-&gt;4)-beta-D-glucosyl]m + acceptor + H2O.</text>
        <dbReference type="EC" id="1.14.99.56"/>
    </reaction>
</comment>
<accession>A0A9P9IYB5</accession>
<dbReference type="GO" id="GO:0030245">
    <property type="term" value="P:cellulose catabolic process"/>
    <property type="evidence" value="ECO:0007669"/>
    <property type="project" value="UniProtKB-UniRule"/>
</dbReference>
<dbReference type="GO" id="GO:0005576">
    <property type="term" value="C:extracellular region"/>
    <property type="evidence" value="ECO:0007669"/>
    <property type="project" value="UniProtKB-SubCell"/>
</dbReference>
<proteinExistence type="predicted"/>
<gene>
    <name evidence="8" type="ORF">B0J11DRAFT_11249</name>
</gene>
<dbReference type="Proteomes" id="UP000700596">
    <property type="component" value="Unassembled WGS sequence"/>
</dbReference>
<evidence type="ECO:0000313" key="8">
    <source>
        <dbReference type="EMBL" id="KAH7138272.1"/>
    </source>
</evidence>
<dbReference type="PANTHER" id="PTHR33353">
    <property type="entry name" value="PUTATIVE (AFU_ORTHOLOGUE AFUA_1G12560)-RELATED"/>
    <property type="match status" value="1"/>
</dbReference>
<evidence type="ECO:0000256" key="6">
    <source>
        <dbReference type="SAM" id="SignalP"/>
    </source>
</evidence>
<comment type="subcellular location">
    <subcellularLocation>
        <location evidence="2 5">Secreted</location>
    </subcellularLocation>
</comment>
<keyword evidence="4 5" id="KW-1015">Disulfide bond</keyword>
<dbReference type="Pfam" id="PF03443">
    <property type="entry name" value="AA9"/>
    <property type="match status" value="1"/>
</dbReference>
<evidence type="ECO:0000256" key="1">
    <source>
        <dbReference type="ARBA" id="ARBA00001973"/>
    </source>
</evidence>
<evidence type="ECO:0000256" key="4">
    <source>
        <dbReference type="ARBA" id="ARBA00023157"/>
    </source>
</evidence>
<evidence type="ECO:0000256" key="5">
    <source>
        <dbReference type="RuleBase" id="RU368122"/>
    </source>
</evidence>
<keyword evidence="6" id="KW-0732">Signal</keyword>
<dbReference type="EC" id="1.14.99.56" evidence="5"/>
<dbReference type="PANTHER" id="PTHR33353:SF13">
    <property type="entry name" value="ENDOGLUCANASE II"/>
    <property type="match status" value="1"/>
</dbReference>
<reference evidence="8" key="1">
    <citation type="journal article" date="2021" name="Nat. Commun.">
        <title>Genetic determinants of endophytism in the Arabidopsis root mycobiome.</title>
        <authorList>
            <person name="Mesny F."/>
            <person name="Miyauchi S."/>
            <person name="Thiergart T."/>
            <person name="Pickel B."/>
            <person name="Atanasova L."/>
            <person name="Karlsson M."/>
            <person name="Huettel B."/>
            <person name="Barry K.W."/>
            <person name="Haridas S."/>
            <person name="Chen C."/>
            <person name="Bauer D."/>
            <person name="Andreopoulos W."/>
            <person name="Pangilinan J."/>
            <person name="LaButti K."/>
            <person name="Riley R."/>
            <person name="Lipzen A."/>
            <person name="Clum A."/>
            <person name="Drula E."/>
            <person name="Henrissat B."/>
            <person name="Kohler A."/>
            <person name="Grigoriev I.V."/>
            <person name="Martin F.M."/>
            <person name="Hacquard S."/>
        </authorList>
    </citation>
    <scope>NUCLEOTIDE SEQUENCE</scope>
    <source>
        <strain evidence="8">MPI-CAGE-CH-0243</strain>
    </source>
</reference>
<dbReference type="CDD" id="cd21175">
    <property type="entry name" value="LPMO_AA9"/>
    <property type="match status" value="1"/>
</dbReference>
<feature type="signal peptide" evidence="6">
    <location>
        <begin position="1"/>
        <end position="18"/>
    </location>
</feature>
<dbReference type="GO" id="GO:0008810">
    <property type="term" value="F:cellulase activity"/>
    <property type="evidence" value="ECO:0007669"/>
    <property type="project" value="UniProtKB-UniRule"/>
</dbReference>
<keyword evidence="9" id="KW-1185">Reference proteome</keyword>
<dbReference type="GO" id="GO:0030248">
    <property type="term" value="F:cellulose binding"/>
    <property type="evidence" value="ECO:0007669"/>
    <property type="project" value="UniProtKB-UniRule"/>
</dbReference>
<dbReference type="AlphaFoldDB" id="A0A9P9IYB5"/>
<feature type="domain" description="Auxiliary Activity family 9 catalytic" evidence="7">
    <location>
        <begin position="19"/>
        <end position="229"/>
    </location>
</feature>
<comment type="caution">
    <text evidence="8">The sequence shown here is derived from an EMBL/GenBank/DDBJ whole genome shotgun (WGS) entry which is preliminary data.</text>
</comment>
<comment type="cofactor">
    <cofactor evidence="1">
        <name>Cu(2+)</name>
        <dbReference type="ChEBI" id="CHEBI:29036"/>
    </cofactor>
</comment>
<comment type="function">
    <text evidence="5">Lytic polysaccharide monooxygenase (LMPO) that depolymerizes crystalline and amorphous polysaccharides via the oxidation of scissile alpha- or beta-(1-4)-glycosidic bonds, yielding C1 and/or C4 oxidation products. Catalysis by LPMOs requires the reduction of the active-site copper from Cu(II) to Cu(I) by a reducing agent and H(2)O(2) or O(2) as a cosubstrate.</text>
</comment>
<dbReference type="InterPro" id="IPR049892">
    <property type="entry name" value="AA9"/>
</dbReference>
<evidence type="ECO:0000259" key="7">
    <source>
        <dbReference type="Pfam" id="PF03443"/>
    </source>
</evidence>
<keyword evidence="5" id="KW-0624">Polysaccharide degradation</keyword>
<comment type="domain">
    <text evidence="5">Has a modular structure: an endo-beta-1,4-glucanase catalytic module at the N-terminus, a linker rich in serines and threonines, and a C-terminal carbohydrate-binding module (CBM).</text>
</comment>
<keyword evidence="3 5" id="KW-0964">Secreted</keyword>
<dbReference type="Gene3D" id="2.70.50.70">
    <property type="match status" value="1"/>
</dbReference>
<evidence type="ECO:0000256" key="2">
    <source>
        <dbReference type="ARBA" id="ARBA00004613"/>
    </source>
</evidence>
<dbReference type="EMBL" id="JAGMWT010000001">
    <property type="protein sequence ID" value="KAH7138272.1"/>
    <property type="molecule type" value="Genomic_DNA"/>
</dbReference>
<keyword evidence="5" id="KW-0119">Carbohydrate metabolism</keyword>